<dbReference type="PANTHER" id="PTHR44688:SF16">
    <property type="entry name" value="DNA-BINDING TRANSCRIPTIONAL ACTIVATOR DEVR_DOSR"/>
    <property type="match status" value="1"/>
</dbReference>
<evidence type="ECO:0000256" key="2">
    <source>
        <dbReference type="ARBA" id="ARBA00023125"/>
    </source>
</evidence>
<dbReference type="PRINTS" id="PR00038">
    <property type="entry name" value="HTHLUXR"/>
</dbReference>
<dbReference type="PROSITE" id="PS50043">
    <property type="entry name" value="HTH_LUXR_2"/>
    <property type="match status" value="1"/>
</dbReference>
<dbReference type="AlphaFoldDB" id="A0A0F6SFH4"/>
<dbReference type="SUPFAM" id="SSF49879">
    <property type="entry name" value="SMAD/FHA domain"/>
    <property type="match status" value="1"/>
</dbReference>
<feature type="region of interest" description="Disordered" evidence="5">
    <location>
        <begin position="105"/>
        <end position="125"/>
    </location>
</feature>
<dbReference type="GO" id="GO:0003723">
    <property type="term" value="F:RNA binding"/>
    <property type="evidence" value="ECO:0007669"/>
    <property type="project" value="UniProtKB-KW"/>
</dbReference>
<keyword evidence="9" id="KW-1185">Reference proteome</keyword>
<evidence type="ECO:0000256" key="1">
    <source>
        <dbReference type="ARBA" id="ARBA00023015"/>
    </source>
</evidence>
<dbReference type="Proteomes" id="UP000034883">
    <property type="component" value="Chromosome"/>
</dbReference>
<dbReference type="EMBL" id="CP011125">
    <property type="protein sequence ID" value="AKF06949.1"/>
    <property type="molecule type" value="Genomic_DNA"/>
</dbReference>
<dbReference type="SUPFAM" id="SSF46894">
    <property type="entry name" value="C-terminal effector domain of the bipartite response regulators"/>
    <property type="match status" value="1"/>
</dbReference>
<evidence type="ECO:0000256" key="4">
    <source>
        <dbReference type="PROSITE-ProRule" id="PRU00182"/>
    </source>
</evidence>
<dbReference type="GO" id="GO:0003677">
    <property type="term" value="F:DNA binding"/>
    <property type="evidence" value="ECO:0007669"/>
    <property type="project" value="UniProtKB-KW"/>
</dbReference>
<dbReference type="Pfam" id="PF00196">
    <property type="entry name" value="GerE"/>
    <property type="match status" value="1"/>
</dbReference>
<dbReference type="InterPro" id="IPR000792">
    <property type="entry name" value="Tscrpt_reg_LuxR_C"/>
</dbReference>
<evidence type="ECO:0000256" key="5">
    <source>
        <dbReference type="SAM" id="MobiDB-lite"/>
    </source>
</evidence>
<dbReference type="PANTHER" id="PTHR44688">
    <property type="entry name" value="DNA-BINDING TRANSCRIPTIONAL ACTIVATOR DEVR_DOSR"/>
    <property type="match status" value="1"/>
</dbReference>
<protein>
    <submittedName>
        <fullName evidence="8">Transcriptional regulatory protein UhpA</fullName>
    </submittedName>
</protein>
<dbReference type="KEGG" id="samy:DB32_004098"/>
<dbReference type="SMART" id="SM00240">
    <property type="entry name" value="FHA"/>
    <property type="match status" value="1"/>
</dbReference>
<evidence type="ECO:0000259" key="6">
    <source>
        <dbReference type="PROSITE" id="PS50006"/>
    </source>
</evidence>
<reference evidence="8 9" key="1">
    <citation type="submission" date="2015-03" db="EMBL/GenBank/DDBJ databases">
        <title>Genome assembly of Sandaracinus amylolyticus DSM 53668.</title>
        <authorList>
            <person name="Sharma G."/>
            <person name="Subramanian S."/>
        </authorList>
    </citation>
    <scope>NUCLEOTIDE SEQUENCE [LARGE SCALE GENOMIC DNA]</scope>
    <source>
        <strain evidence="8 9">DSM 53668</strain>
    </source>
</reference>
<keyword evidence="4" id="KW-0694">RNA-binding</keyword>
<dbReference type="InterPro" id="IPR008984">
    <property type="entry name" value="SMAD_FHA_dom_sf"/>
</dbReference>
<organism evidence="8 9">
    <name type="scientific">Sandaracinus amylolyticus</name>
    <dbReference type="NCBI Taxonomy" id="927083"/>
    <lineage>
        <taxon>Bacteria</taxon>
        <taxon>Pseudomonadati</taxon>
        <taxon>Myxococcota</taxon>
        <taxon>Polyangia</taxon>
        <taxon>Polyangiales</taxon>
        <taxon>Sandaracinaceae</taxon>
        <taxon>Sandaracinus</taxon>
    </lineage>
</organism>
<evidence type="ECO:0000256" key="3">
    <source>
        <dbReference type="ARBA" id="ARBA00023163"/>
    </source>
</evidence>
<dbReference type="Gene3D" id="1.10.10.10">
    <property type="entry name" value="Winged helix-like DNA-binding domain superfamily/Winged helix DNA-binding domain"/>
    <property type="match status" value="1"/>
</dbReference>
<accession>A0A0F6SFH4</accession>
<dbReference type="STRING" id="927083.DB32_004098"/>
<evidence type="ECO:0000313" key="9">
    <source>
        <dbReference type="Proteomes" id="UP000034883"/>
    </source>
</evidence>
<gene>
    <name evidence="8" type="ORF">DB32_004098</name>
</gene>
<name>A0A0F6SFH4_9BACT</name>
<evidence type="ECO:0000259" key="7">
    <source>
        <dbReference type="PROSITE" id="PS50043"/>
    </source>
</evidence>
<dbReference type="SMART" id="SM00421">
    <property type="entry name" value="HTH_LUXR"/>
    <property type="match status" value="1"/>
</dbReference>
<dbReference type="CDD" id="cd06170">
    <property type="entry name" value="LuxR_C_like"/>
    <property type="match status" value="1"/>
</dbReference>
<dbReference type="GO" id="GO:0006355">
    <property type="term" value="P:regulation of DNA-templated transcription"/>
    <property type="evidence" value="ECO:0007669"/>
    <property type="project" value="InterPro"/>
</dbReference>
<proteinExistence type="predicted"/>
<dbReference type="PROSITE" id="PS50889">
    <property type="entry name" value="S4"/>
    <property type="match status" value="1"/>
</dbReference>
<feature type="domain" description="FHA" evidence="6">
    <location>
        <begin position="24"/>
        <end position="73"/>
    </location>
</feature>
<dbReference type="InterPro" id="IPR036388">
    <property type="entry name" value="WH-like_DNA-bd_sf"/>
</dbReference>
<dbReference type="CDD" id="cd00060">
    <property type="entry name" value="FHA"/>
    <property type="match status" value="1"/>
</dbReference>
<dbReference type="InterPro" id="IPR016032">
    <property type="entry name" value="Sig_transdc_resp-reg_C-effctor"/>
</dbReference>
<keyword evidence="3" id="KW-0804">Transcription</keyword>
<feature type="domain" description="HTH luxR-type" evidence="7">
    <location>
        <begin position="120"/>
        <end position="185"/>
    </location>
</feature>
<dbReference type="Pfam" id="PF00498">
    <property type="entry name" value="FHA"/>
    <property type="match status" value="1"/>
</dbReference>
<keyword evidence="2" id="KW-0238">DNA-binding</keyword>
<dbReference type="Gene3D" id="2.60.200.20">
    <property type="match status" value="1"/>
</dbReference>
<evidence type="ECO:0000313" key="8">
    <source>
        <dbReference type="EMBL" id="AKF06949.1"/>
    </source>
</evidence>
<sequence length="191" mass="20803">MLLAVPAYVIRLGPQRIRLYPGVSRVGRDSLCEIQLTDESVSRRHATIRVDEEGAKLSDDASRNGVRVNGEKIRGAHLLHDGDKIRVGTVEMQFEVEDEATDAGLFGAGTRPLPRPGSGEPDPLAALSPREREVLARLARGEAHRDIAEALDVSTKTIETYRARIGEKLGVKGRADLVRLALQAGLLSPDR</sequence>
<keyword evidence="1" id="KW-0805">Transcription regulation</keyword>
<dbReference type="PROSITE" id="PS50006">
    <property type="entry name" value="FHA_DOMAIN"/>
    <property type="match status" value="1"/>
</dbReference>
<dbReference type="InterPro" id="IPR000253">
    <property type="entry name" value="FHA_dom"/>
</dbReference>